<dbReference type="GO" id="GO:0005789">
    <property type="term" value="C:endoplasmic reticulum membrane"/>
    <property type="evidence" value="ECO:0007669"/>
    <property type="project" value="UniProtKB-SubCell"/>
</dbReference>
<feature type="transmembrane region" description="Helical" evidence="5">
    <location>
        <begin position="283"/>
        <end position="303"/>
    </location>
</feature>
<feature type="transmembrane region" description="Helical" evidence="5">
    <location>
        <begin position="500"/>
        <end position="519"/>
    </location>
</feature>
<reference evidence="7 8" key="1">
    <citation type="journal article" date="2018" name="MBio">
        <title>Comparative Genomics Reveals the Core Gene Toolbox for the Fungus-Insect Symbiosis.</title>
        <authorList>
            <person name="Wang Y."/>
            <person name="Stata M."/>
            <person name="Wang W."/>
            <person name="Stajich J.E."/>
            <person name="White M.M."/>
            <person name="Moncalvo J.M."/>
        </authorList>
    </citation>
    <scope>NUCLEOTIDE SEQUENCE [LARGE SCALE GENOMIC DNA]</scope>
    <source>
        <strain evidence="7 8">AUS-126-30</strain>
    </source>
</reference>
<evidence type="ECO:0000256" key="2">
    <source>
        <dbReference type="ARBA" id="ARBA00022692"/>
    </source>
</evidence>
<sequence length="567" mass="64559">MALETRKHIIIEPPTHLSEYSESETTYAKSSGKLSPTNSRGSSDSICLSRSSEFLAKNHSINVVENFSSTKSNYLIPNHKKTLRHVNTLQYHKASNYIQSENTQNGSPETEKQKIISSIIFDSEHSPAGYSSSELTYKTDNTEQISSLNDPFINIQQNYNLQSESPTLLSKAMFYYNSKKSSVTDFLTSYKKQKLKIPKTNKRYFKKRRNSIGISPEVETNVKNWPLISRLLFHLVSSVGLKNRVYSKNSTLALALLSFAYFVSCLIKVLVNKVIEEKLMFGFPQVISGFSHVMTAVLIEVFTNKYGLFTRTSETINFVHLIPLATWNIVNTLLEHYSLIHNSVIPSYQHFKSMEILAVMGLMLFFTKPKYSRKSWFYAGIICAGSALASVTGYFGYYDTSINTLGILFAASSLVSRSAYYIYLYSYMQQNQYNYMTFLRFYAPVCGMVSFLSLPLSSDLLSFMRYDLKIIPALALIGVSALGACVNMTTFILLMRIGPLSLCATFQLRMCFLLIYGYFVFKFPLYSYNYIGILICVYGAYKWFSLRGYSSHSSGRRSYLLPFQTKL</sequence>
<dbReference type="PANTHER" id="PTHR11132">
    <property type="entry name" value="SOLUTE CARRIER FAMILY 35"/>
    <property type="match status" value="1"/>
</dbReference>
<dbReference type="AlphaFoldDB" id="A0A2U1J0I3"/>
<comment type="similarity">
    <text evidence="5">Belongs to the TPT transporter family. SLC35D subfamily.</text>
</comment>
<evidence type="ECO:0000256" key="5">
    <source>
        <dbReference type="RuleBase" id="RU367097"/>
    </source>
</evidence>
<keyword evidence="8" id="KW-1185">Reference proteome</keyword>
<feature type="region of interest" description="Disordered" evidence="6">
    <location>
        <begin position="20"/>
        <end position="42"/>
    </location>
</feature>
<evidence type="ECO:0000256" key="4">
    <source>
        <dbReference type="ARBA" id="ARBA00023136"/>
    </source>
</evidence>
<gene>
    <name evidence="7" type="ORF">BB558_005462</name>
</gene>
<feature type="transmembrane region" description="Helical" evidence="5">
    <location>
        <begin position="437"/>
        <end position="458"/>
    </location>
</feature>
<keyword evidence="4 5" id="KW-0472">Membrane</keyword>
<feature type="transmembrane region" description="Helical" evidence="5">
    <location>
        <begin position="470"/>
        <end position="493"/>
    </location>
</feature>
<evidence type="ECO:0000256" key="6">
    <source>
        <dbReference type="SAM" id="MobiDB-lite"/>
    </source>
</evidence>
<dbReference type="GO" id="GO:0000139">
    <property type="term" value="C:Golgi membrane"/>
    <property type="evidence" value="ECO:0007669"/>
    <property type="project" value="UniProtKB-SubCell"/>
</dbReference>
<comment type="caution">
    <text evidence="7">The sequence shown here is derived from an EMBL/GenBank/DDBJ whole genome shotgun (WGS) entry which is preliminary data.</text>
</comment>
<protein>
    <recommendedName>
        <fullName evidence="5">GDP-mannose transporter</fullName>
        <shortName evidence="5">GMT</shortName>
    </recommendedName>
</protein>
<accession>A0A2U1J0I3</accession>
<feature type="transmembrane region" description="Helical" evidence="5">
    <location>
        <begin position="252"/>
        <end position="271"/>
    </location>
</feature>
<keyword evidence="5" id="KW-0333">Golgi apparatus</keyword>
<dbReference type="Proteomes" id="UP000245591">
    <property type="component" value="Unassembled WGS sequence"/>
</dbReference>
<dbReference type="EMBL" id="MBFU01000539">
    <property type="protein sequence ID" value="PVZ98558.1"/>
    <property type="molecule type" value="Genomic_DNA"/>
</dbReference>
<feature type="transmembrane region" description="Helical" evidence="5">
    <location>
        <begin position="376"/>
        <end position="398"/>
    </location>
</feature>
<keyword evidence="5" id="KW-0813">Transport</keyword>
<evidence type="ECO:0000313" key="8">
    <source>
        <dbReference type="Proteomes" id="UP000245591"/>
    </source>
</evidence>
<feature type="transmembrane region" description="Helical" evidence="5">
    <location>
        <begin position="525"/>
        <end position="544"/>
    </location>
</feature>
<keyword evidence="5" id="KW-0256">Endoplasmic reticulum</keyword>
<organism evidence="7 8">
    <name type="scientific">Smittium angustum</name>
    <dbReference type="NCBI Taxonomy" id="133377"/>
    <lineage>
        <taxon>Eukaryota</taxon>
        <taxon>Fungi</taxon>
        <taxon>Fungi incertae sedis</taxon>
        <taxon>Zoopagomycota</taxon>
        <taxon>Kickxellomycotina</taxon>
        <taxon>Harpellomycetes</taxon>
        <taxon>Harpellales</taxon>
        <taxon>Legeriomycetaceae</taxon>
        <taxon>Smittium</taxon>
    </lineage>
</organism>
<evidence type="ECO:0000256" key="1">
    <source>
        <dbReference type="ARBA" id="ARBA00004141"/>
    </source>
</evidence>
<dbReference type="GO" id="GO:0030659">
    <property type="term" value="C:cytoplasmic vesicle membrane"/>
    <property type="evidence" value="ECO:0007669"/>
    <property type="project" value="UniProtKB-SubCell"/>
</dbReference>
<comment type="subunit">
    <text evidence="5">Homooligomer.</text>
</comment>
<comment type="function">
    <text evidence="5">Involved in the import of GDP-mannose from the cytoplasm into the Golgi lumen.</text>
</comment>
<dbReference type="InterPro" id="IPR050186">
    <property type="entry name" value="TPT_transporter"/>
</dbReference>
<keyword evidence="5" id="KW-0968">Cytoplasmic vesicle</keyword>
<keyword evidence="2 5" id="KW-0812">Transmembrane</keyword>
<keyword evidence="5" id="KW-0762">Sugar transport</keyword>
<name>A0A2U1J0I3_SMIAN</name>
<comment type="subcellular location">
    <subcellularLocation>
        <location evidence="5">Golgi apparatus membrane</location>
        <topology evidence="5">Multi-pass membrane protein</topology>
    </subcellularLocation>
    <subcellularLocation>
        <location evidence="5">Cytoplasmic vesicle membrane</location>
        <topology evidence="5">Multi-pass membrane protein</topology>
    </subcellularLocation>
    <subcellularLocation>
        <location evidence="5">Endoplasmic reticulum membrane</location>
        <topology evidence="5">Multi-pass membrane protein</topology>
    </subcellularLocation>
    <subcellularLocation>
        <location evidence="1">Membrane</location>
        <topology evidence="1">Multi-pass membrane protein</topology>
    </subcellularLocation>
</comment>
<evidence type="ECO:0000256" key="3">
    <source>
        <dbReference type="ARBA" id="ARBA00022989"/>
    </source>
</evidence>
<evidence type="ECO:0000313" key="7">
    <source>
        <dbReference type="EMBL" id="PVZ98558.1"/>
    </source>
</evidence>
<proteinExistence type="inferred from homology"/>
<keyword evidence="3 5" id="KW-1133">Transmembrane helix</keyword>
<feature type="transmembrane region" description="Helical" evidence="5">
    <location>
        <begin position="404"/>
        <end position="425"/>
    </location>
</feature>